<keyword evidence="3" id="KW-1185">Reference proteome</keyword>
<reference evidence="2" key="1">
    <citation type="submission" date="2022-08" db="EMBL/GenBank/DDBJ databases">
        <authorList>
            <person name="Gutierrez-Valencia J."/>
        </authorList>
    </citation>
    <scope>NUCLEOTIDE SEQUENCE</scope>
</reference>
<evidence type="ECO:0000256" key="1">
    <source>
        <dbReference type="SAM" id="Phobius"/>
    </source>
</evidence>
<feature type="transmembrane region" description="Helical" evidence="1">
    <location>
        <begin position="90"/>
        <end position="111"/>
    </location>
</feature>
<evidence type="ECO:0000313" key="3">
    <source>
        <dbReference type="Proteomes" id="UP001154282"/>
    </source>
</evidence>
<dbReference type="EMBL" id="CAMGYJ010000008">
    <property type="protein sequence ID" value="CAI0455668.1"/>
    <property type="molecule type" value="Genomic_DNA"/>
</dbReference>
<comment type="caution">
    <text evidence="2">The sequence shown here is derived from an EMBL/GenBank/DDBJ whole genome shotgun (WGS) entry which is preliminary data.</text>
</comment>
<keyword evidence="1" id="KW-0472">Membrane</keyword>
<proteinExistence type="predicted"/>
<name>A0AAV0NAX9_9ROSI</name>
<keyword evidence="1" id="KW-0812">Transmembrane</keyword>
<dbReference type="PANTHER" id="PTHR46285">
    <property type="entry name" value="PROTEINASE INHIBITOR I4, SERPIN (DUF716)-RELATED"/>
    <property type="match status" value="1"/>
</dbReference>
<organism evidence="2 3">
    <name type="scientific">Linum tenue</name>
    <dbReference type="NCBI Taxonomy" id="586396"/>
    <lineage>
        <taxon>Eukaryota</taxon>
        <taxon>Viridiplantae</taxon>
        <taxon>Streptophyta</taxon>
        <taxon>Embryophyta</taxon>
        <taxon>Tracheophyta</taxon>
        <taxon>Spermatophyta</taxon>
        <taxon>Magnoliopsida</taxon>
        <taxon>eudicotyledons</taxon>
        <taxon>Gunneridae</taxon>
        <taxon>Pentapetalae</taxon>
        <taxon>rosids</taxon>
        <taxon>fabids</taxon>
        <taxon>Malpighiales</taxon>
        <taxon>Linaceae</taxon>
        <taxon>Linum</taxon>
    </lineage>
</organism>
<dbReference type="Proteomes" id="UP001154282">
    <property type="component" value="Unassembled WGS sequence"/>
</dbReference>
<keyword evidence="1" id="KW-1133">Transmembrane helix</keyword>
<accession>A0AAV0NAX9</accession>
<gene>
    <name evidence="2" type="ORF">LITE_LOCUS32449</name>
</gene>
<dbReference type="AlphaFoldDB" id="A0AAV0NAX9"/>
<dbReference type="PANTHER" id="PTHR46285:SF7">
    <property type="entry name" value="OS06G0238900 PROTEIN"/>
    <property type="match status" value="1"/>
</dbReference>
<evidence type="ECO:0000313" key="2">
    <source>
        <dbReference type="EMBL" id="CAI0455668.1"/>
    </source>
</evidence>
<sequence>MGLYSFTLAGGGYILIGAWESLRPISAGIPSPKSETLRTADSNPDASLSCSSPLTYAAVCLFSFLFIADSLISLFSAVDSNDGIGSALQLQILPIAALFFLYSILGLATSIT</sequence>
<feature type="transmembrane region" description="Helical" evidence="1">
    <location>
        <begin position="54"/>
        <end position="78"/>
    </location>
</feature>
<protein>
    <submittedName>
        <fullName evidence="2">Uncharacterized protein</fullName>
    </submittedName>
</protein>